<dbReference type="Pfam" id="PF12937">
    <property type="entry name" value="F-box-like"/>
    <property type="match status" value="1"/>
</dbReference>
<feature type="domain" description="F-box" evidence="1">
    <location>
        <begin position="48"/>
        <end position="95"/>
    </location>
</feature>
<organism evidence="3">
    <name type="scientific">Dissoconium aciculare CBS 342.82</name>
    <dbReference type="NCBI Taxonomy" id="1314786"/>
    <lineage>
        <taxon>Eukaryota</taxon>
        <taxon>Fungi</taxon>
        <taxon>Dikarya</taxon>
        <taxon>Ascomycota</taxon>
        <taxon>Pezizomycotina</taxon>
        <taxon>Dothideomycetes</taxon>
        <taxon>Dothideomycetidae</taxon>
        <taxon>Mycosphaerellales</taxon>
        <taxon>Dissoconiaceae</taxon>
        <taxon>Dissoconium</taxon>
    </lineage>
</organism>
<dbReference type="InterPro" id="IPR001810">
    <property type="entry name" value="F-box_dom"/>
</dbReference>
<gene>
    <name evidence="3" type="ORF">K489DRAFT_97072</name>
</gene>
<reference evidence="3" key="1">
    <citation type="submission" date="2020-01" db="EMBL/GenBank/DDBJ databases">
        <authorList>
            <consortium name="DOE Joint Genome Institute"/>
            <person name="Haridas S."/>
            <person name="Albert R."/>
            <person name="Binder M."/>
            <person name="Bloem J."/>
            <person name="Labutti K."/>
            <person name="Salamov A."/>
            <person name="Andreopoulos B."/>
            <person name="Baker S.E."/>
            <person name="Barry K."/>
            <person name="Bills G."/>
            <person name="Bluhm B.H."/>
            <person name="Cannon C."/>
            <person name="Castanera R."/>
            <person name="Culley D.E."/>
            <person name="Daum C."/>
            <person name="Ezra D."/>
            <person name="Gonzalez J.B."/>
            <person name="Henrissat B."/>
            <person name="Kuo A."/>
            <person name="Liang C."/>
            <person name="Lipzen A."/>
            <person name="Lutzoni F."/>
            <person name="Magnuson J."/>
            <person name="Mondo S."/>
            <person name="Nolan M."/>
            <person name="Ohm R."/>
            <person name="Pangilinan J."/>
            <person name="Park H.-J."/>
            <person name="Ramirez L."/>
            <person name="Alfaro M."/>
            <person name="Sun H."/>
            <person name="Tritt A."/>
            <person name="Yoshinaga Y."/>
            <person name="Zwiers L.-H."/>
            <person name="Turgeon B.G."/>
            <person name="Goodwin S.B."/>
            <person name="Spatafora J.W."/>
            <person name="Crous P.W."/>
            <person name="Grigoriev I.V."/>
        </authorList>
    </citation>
    <scope>NUCLEOTIDE SEQUENCE</scope>
    <source>
        <strain evidence="3">CBS 342.82</strain>
    </source>
</reference>
<accession>A0A6J3LR97</accession>
<reference evidence="3" key="2">
    <citation type="submission" date="2020-04" db="EMBL/GenBank/DDBJ databases">
        <authorList>
            <consortium name="NCBI Genome Project"/>
        </authorList>
    </citation>
    <scope>NUCLEOTIDE SEQUENCE</scope>
    <source>
        <strain evidence="3">CBS 342.82</strain>
    </source>
</reference>
<dbReference type="AlphaFoldDB" id="A0A6J3LR97"/>
<evidence type="ECO:0000259" key="1">
    <source>
        <dbReference type="PROSITE" id="PS50181"/>
    </source>
</evidence>
<dbReference type="InterPro" id="IPR036047">
    <property type="entry name" value="F-box-like_dom_sf"/>
</dbReference>
<sequence>MAALETYIRRTVAPTSLSLIQHQVLLFLRRKRFQSAKKKLAIMEPLDPIKLTMLPAEILHMIVSYLPTSSLVAVKLTNKRLYRDTISPSPGWLKTASTCEKKAARRYINERKDLISGRRQCTTCNLITSTDRFPCDAPICRWHEQWFVSTTIPSFLETGLKARLVQLGNRTEEPKYIAIDRMYCAHNRDIIGWHVMDCECECDSCGHYPVKCYIRITRKLGNPRYAELSEDRSSVSEERWFYAPGQALRIYQKSAPVVSYNAAVWSKIVVGRCNKQSQQPHVDYHKQLDQRNGGSEDLMVSRVKGQSSIKFRICDRTHRIMYQSE</sequence>
<dbReference type="RefSeq" id="XP_033455412.1">
    <property type="nucleotide sequence ID" value="XM_033609087.1"/>
</dbReference>
<dbReference type="SUPFAM" id="SSF81383">
    <property type="entry name" value="F-box domain"/>
    <property type="match status" value="1"/>
</dbReference>
<keyword evidence="2" id="KW-1185">Reference proteome</keyword>
<evidence type="ECO:0000313" key="3">
    <source>
        <dbReference type="RefSeq" id="XP_033455412.1"/>
    </source>
</evidence>
<name>A0A6J3LR97_9PEZI</name>
<protein>
    <recommendedName>
        <fullName evidence="1">F-box domain-containing protein</fullName>
    </recommendedName>
</protein>
<dbReference type="GeneID" id="54366888"/>
<dbReference type="OrthoDB" id="3647480at2759"/>
<evidence type="ECO:0000313" key="2">
    <source>
        <dbReference type="Proteomes" id="UP000504637"/>
    </source>
</evidence>
<proteinExistence type="predicted"/>
<dbReference type="Proteomes" id="UP000504637">
    <property type="component" value="Unplaced"/>
</dbReference>
<dbReference type="PROSITE" id="PS50181">
    <property type="entry name" value="FBOX"/>
    <property type="match status" value="1"/>
</dbReference>
<reference evidence="3" key="3">
    <citation type="submission" date="2025-08" db="UniProtKB">
        <authorList>
            <consortium name="RefSeq"/>
        </authorList>
    </citation>
    <scope>IDENTIFICATION</scope>
    <source>
        <strain evidence="3">CBS 342.82</strain>
    </source>
</reference>